<sequence>MKKKLTKSTDNIVLTGTLAGIAEFIGIDPTIVRVVYVFLSLVAFGSPIILYILLAVIIPSGKSSRTNYGHNNEYYQKNNYREQTNKRKEAEKIDDDDWSDF</sequence>
<dbReference type="AlphaFoldDB" id="A0A179EQ60"/>
<comment type="caution">
    <text evidence="10">The sequence shown here is derived from an EMBL/GenBank/DDBJ whole genome shotgun (WGS) entry which is preliminary data.</text>
</comment>
<accession>A0A179EQ60</accession>
<feature type="compositionally biased region" description="Basic and acidic residues" evidence="6">
    <location>
        <begin position="79"/>
        <end position="91"/>
    </location>
</feature>
<dbReference type="GO" id="GO:0005886">
    <property type="term" value="C:plasma membrane"/>
    <property type="evidence" value="ECO:0007669"/>
    <property type="project" value="UniProtKB-SubCell"/>
</dbReference>
<dbReference type="InterPro" id="IPR007168">
    <property type="entry name" value="Phageshock_PspC_N"/>
</dbReference>
<evidence type="ECO:0000256" key="1">
    <source>
        <dbReference type="ARBA" id="ARBA00004162"/>
    </source>
</evidence>
<evidence type="ECO:0000256" key="5">
    <source>
        <dbReference type="ARBA" id="ARBA00023136"/>
    </source>
</evidence>
<feature type="transmembrane region" description="Helical" evidence="7">
    <location>
        <begin position="12"/>
        <end position="31"/>
    </location>
</feature>
<evidence type="ECO:0000313" key="10">
    <source>
        <dbReference type="EMBL" id="OAQ55388.1"/>
    </source>
</evidence>
<organism evidence="10 11">
    <name type="scientific">Enterococcus thailandicus</name>
    <dbReference type="NCBI Taxonomy" id="417368"/>
    <lineage>
        <taxon>Bacteria</taxon>
        <taxon>Bacillati</taxon>
        <taxon>Bacillota</taxon>
        <taxon>Bacilli</taxon>
        <taxon>Lactobacillales</taxon>
        <taxon>Enterococcaceae</taxon>
        <taxon>Enterococcus</taxon>
    </lineage>
</organism>
<comment type="subcellular location">
    <subcellularLocation>
        <location evidence="1">Cell membrane</location>
        <topology evidence="1">Single-pass membrane protein</topology>
    </subcellularLocation>
</comment>
<keyword evidence="5 7" id="KW-0472">Membrane</keyword>
<dbReference type="InterPro" id="IPR052027">
    <property type="entry name" value="PspC"/>
</dbReference>
<proteinExistence type="predicted"/>
<evidence type="ECO:0000256" key="4">
    <source>
        <dbReference type="ARBA" id="ARBA00022989"/>
    </source>
</evidence>
<dbReference type="Pfam" id="PF04024">
    <property type="entry name" value="PspC"/>
    <property type="match status" value="1"/>
</dbReference>
<keyword evidence="4 7" id="KW-1133">Transmembrane helix</keyword>
<evidence type="ECO:0000313" key="9">
    <source>
        <dbReference type="EMBL" id="GEK35766.1"/>
    </source>
</evidence>
<evidence type="ECO:0000256" key="2">
    <source>
        <dbReference type="ARBA" id="ARBA00022475"/>
    </source>
</evidence>
<evidence type="ECO:0000256" key="3">
    <source>
        <dbReference type="ARBA" id="ARBA00022692"/>
    </source>
</evidence>
<dbReference type="GeneID" id="77486626"/>
<evidence type="ECO:0000259" key="8">
    <source>
        <dbReference type="Pfam" id="PF04024"/>
    </source>
</evidence>
<dbReference type="EMBL" id="LWMN01000013">
    <property type="protein sequence ID" value="OAQ55388.1"/>
    <property type="molecule type" value="Genomic_DNA"/>
</dbReference>
<protein>
    <submittedName>
        <fullName evidence="10">PspC family transcriptional regulator</fullName>
    </submittedName>
</protein>
<dbReference type="PANTHER" id="PTHR33885:SF3">
    <property type="entry name" value="PHAGE SHOCK PROTEIN C"/>
    <property type="match status" value="1"/>
</dbReference>
<dbReference type="PANTHER" id="PTHR33885">
    <property type="entry name" value="PHAGE SHOCK PROTEIN C"/>
    <property type="match status" value="1"/>
</dbReference>
<evidence type="ECO:0000313" key="11">
    <source>
        <dbReference type="Proteomes" id="UP000078516"/>
    </source>
</evidence>
<evidence type="ECO:0000256" key="7">
    <source>
        <dbReference type="SAM" id="Phobius"/>
    </source>
</evidence>
<feature type="compositionally biased region" description="Polar residues" evidence="6">
    <location>
        <begin position="63"/>
        <end position="78"/>
    </location>
</feature>
<evidence type="ECO:0000256" key="6">
    <source>
        <dbReference type="SAM" id="MobiDB-lite"/>
    </source>
</evidence>
<evidence type="ECO:0000313" key="12">
    <source>
        <dbReference type="Proteomes" id="UP000321361"/>
    </source>
</evidence>
<dbReference type="RefSeq" id="WP_067483823.1">
    <property type="nucleotide sequence ID" value="NZ_BJUG01000001.1"/>
</dbReference>
<keyword evidence="11" id="KW-1185">Reference proteome</keyword>
<reference evidence="9 12" key="2">
    <citation type="submission" date="2019-07" db="EMBL/GenBank/DDBJ databases">
        <title>Whole genome shotgun sequence of Enterococcus thailandicus NBRC 101867.</title>
        <authorList>
            <person name="Hosoyama A."/>
            <person name="Uohara A."/>
            <person name="Ohji S."/>
            <person name="Ichikawa N."/>
        </authorList>
    </citation>
    <scope>NUCLEOTIDE SEQUENCE [LARGE SCALE GENOMIC DNA]</scope>
    <source>
        <strain evidence="9 12">NBRC 101867</strain>
    </source>
</reference>
<keyword evidence="2" id="KW-1003">Cell membrane</keyword>
<dbReference type="Proteomes" id="UP000078516">
    <property type="component" value="Unassembled WGS sequence"/>
</dbReference>
<gene>
    <name evidence="9" type="primary">pspC</name>
    <name evidence="10" type="ORF">A6E74_07800</name>
    <name evidence="9" type="ORF">ETH01_00530</name>
</gene>
<keyword evidence="3 7" id="KW-0812">Transmembrane</keyword>
<feature type="compositionally biased region" description="Acidic residues" evidence="6">
    <location>
        <begin position="92"/>
        <end position="101"/>
    </location>
</feature>
<dbReference type="OrthoDB" id="9815286at2"/>
<reference evidence="10 11" key="1">
    <citation type="submission" date="2016-04" db="EMBL/GenBank/DDBJ databases">
        <title>Draft genome of an Enterococcus thailandicus strain isolated from bovine feces.</title>
        <authorList>
            <person name="Beukers A.G."/>
            <person name="Zaheer R."/>
            <person name="Goji N."/>
            <person name="Cook S.R."/>
            <person name="Amoako K."/>
            <person name="Chaves A.V."/>
            <person name="Ward M.P."/>
            <person name="Mcallister T.A."/>
        </authorList>
    </citation>
    <scope>NUCLEOTIDE SEQUENCE [LARGE SCALE GENOMIC DNA]</scope>
    <source>
        <strain evidence="10 11">F0711D 46</strain>
    </source>
</reference>
<dbReference type="PATRIC" id="fig|417368.6.peg.2076"/>
<dbReference type="EMBL" id="BJUG01000001">
    <property type="protein sequence ID" value="GEK35766.1"/>
    <property type="molecule type" value="Genomic_DNA"/>
</dbReference>
<feature type="domain" description="Phage shock protein PspC N-terminal" evidence="8">
    <location>
        <begin position="3"/>
        <end position="60"/>
    </location>
</feature>
<feature type="region of interest" description="Disordered" evidence="6">
    <location>
        <begin position="63"/>
        <end position="101"/>
    </location>
</feature>
<dbReference type="KEGG" id="eth:CK496_03135"/>
<dbReference type="Proteomes" id="UP000321361">
    <property type="component" value="Unassembled WGS sequence"/>
</dbReference>
<name>A0A179EQ60_ENTTH</name>
<feature type="transmembrane region" description="Helical" evidence="7">
    <location>
        <begin position="37"/>
        <end position="58"/>
    </location>
</feature>